<name>A0A6B0UMQ6_IXORI</name>
<accession>A0A6B0UMQ6</accession>
<protein>
    <submittedName>
        <fullName evidence="2">Uncharacterized protein</fullName>
    </submittedName>
</protein>
<evidence type="ECO:0000313" key="2">
    <source>
        <dbReference type="EMBL" id="MXU90883.1"/>
    </source>
</evidence>
<reference evidence="2" key="1">
    <citation type="submission" date="2019-12" db="EMBL/GenBank/DDBJ databases">
        <title>An insight into the sialome of adult female Ixodes ricinus ticks feeding for 6 days.</title>
        <authorList>
            <person name="Perner J."/>
            <person name="Ribeiro J.M.C."/>
        </authorList>
    </citation>
    <scope>NUCLEOTIDE SEQUENCE</scope>
    <source>
        <strain evidence="2">Semi-engorged</strain>
        <tissue evidence="2">Salivary glands</tissue>
    </source>
</reference>
<organism evidence="2">
    <name type="scientific">Ixodes ricinus</name>
    <name type="common">Common tick</name>
    <name type="synonym">Acarus ricinus</name>
    <dbReference type="NCBI Taxonomy" id="34613"/>
    <lineage>
        <taxon>Eukaryota</taxon>
        <taxon>Metazoa</taxon>
        <taxon>Ecdysozoa</taxon>
        <taxon>Arthropoda</taxon>
        <taxon>Chelicerata</taxon>
        <taxon>Arachnida</taxon>
        <taxon>Acari</taxon>
        <taxon>Parasitiformes</taxon>
        <taxon>Ixodida</taxon>
        <taxon>Ixodoidea</taxon>
        <taxon>Ixodidae</taxon>
        <taxon>Ixodinae</taxon>
        <taxon>Ixodes</taxon>
    </lineage>
</organism>
<dbReference type="EMBL" id="GIFC01008800">
    <property type="protein sequence ID" value="MXU90883.1"/>
    <property type="molecule type" value="Transcribed_RNA"/>
</dbReference>
<dbReference type="AlphaFoldDB" id="A0A6B0UMQ6"/>
<proteinExistence type="predicted"/>
<feature type="region of interest" description="Disordered" evidence="1">
    <location>
        <begin position="25"/>
        <end position="97"/>
    </location>
</feature>
<sequence length="118" mass="12562">MGHLLLLQLVPRQPALGDVRQLVEHGQVQRGPLHARQEPLRRLPESERPAAAPDPPVPQRYQAHGVQLDGRERDHAGVSDSGPGARHDAASARAPGGGRQLVGLVHALQAHHDGAGVL</sequence>
<feature type="compositionally biased region" description="Basic and acidic residues" evidence="1">
    <location>
        <begin position="35"/>
        <end position="48"/>
    </location>
</feature>
<evidence type="ECO:0000256" key="1">
    <source>
        <dbReference type="SAM" id="MobiDB-lite"/>
    </source>
</evidence>